<keyword evidence="5" id="KW-0449">Lipoprotein</keyword>
<evidence type="ECO:0000256" key="3">
    <source>
        <dbReference type="ARBA" id="ARBA00023136"/>
    </source>
</evidence>
<dbReference type="InterPro" id="IPR005534">
    <property type="entry name" value="Curli_assmbl/transp-comp_CsgG"/>
</dbReference>
<dbReference type="PANTHER" id="PTHR41164">
    <property type="entry name" value="CURLI PRODUCTION ASSEMBLY/TRANSPORT COMPONENT CSGG"/>
    <property type="match status" value="1"/>
</dbReference>
<name>A0A6J5TAD8_9CAUD</name>
<sequence>MKKTILSLAVVAFILQGCATGSAIKEKLTGEQFDEPVVETSKFLKKDKNKLLPPMGGPIPVAVYSFADKTGQRKSVQNIASLSSAVTQGGESYLIKALQDVGEQRWFIPLERVGLDNLIKERQMIRQMREQYQGRDAKPLPAMLFAGIIMEGGIIGYDSNTLTGGSGMRVFGIGATTQYQSDTVTVNLRTVSVSTGEILTNTTVTKTVLSYMDKLTVLRFVDDPTNIATGASALGVEGEIGGSINESINKAIDVAVQAAVINTITEGVRKSHWSFKEEQSSKEAVLPKKIVKEVVVKEEEEVVDKDEK</sequence>
<dbReference type="PROSITE" id="PS51257">
    <property type="entry name" value="PROKAR_LIPOPROTEIN"/>
    <property type="match status" value="1"/>
</dbReference>
<evidence type="ECO:0000256" key="5">
    <source>
        <dbReference type="ARBA" id="ARBA00023288"/>
    </source>
</evidence>
<organism evidence="6">
    <name type="scientific">uncultured Caudovirales phage</name>
    <dbReference type="NCBI Taxonomy" id="2100421"/>
    <lineage>
        <taxon>Viruses</taxon>
        <taxon>Duplodnaviria</taxon>
        <taxon>Heunggongvirae</taxon>
        <taxon>Uroviricota</taxon>
        <taxon>Caudoviricetes</taxon>
        <taxon>Peduoviridae</taxon>
        <taxon>Maltschvirus</taxon>
        <taxon>Maltschvirus maltsch</taxon>
    </lineage>
</organism>
<evidence type="ECO:0000256" key="2">
    <source>
        <dbReference type="ARBA" id="ARBA00022729"/>
    </source>
</evidence>
<evidence type="ECO:0000313" key="6">
    <source>
        <dbReference type="EMBL" id="CAB4241812.1"/>
    </source>
</evidence>
<dbReference type="EMBL" id="LR797824">
    <property type="protein sequence ID" value="CAB4241812.1"/>
    <property type="molecule type" value="Genomic_DNA"/>
</dbReference>
<accession>A0A6J5TAD8</accession>
<evidence type="ECO:0000256" key="1">
    <source>
        <dbReference type="ARBA" id="ARBA00022475"/>
    </source>
</evidence>
<keyword evidence="3" id="KW-0472">Membrane</keyword>
<dbReference type="Pfam" id="PF03783">
    <property type="entry name" value="CsgG"/>
    <property type="match status" value="1"/>
</dbReference>
<evidence type="ECO:0000256" key="4">
    <source>
        <dbReference type="ARBA" id="ARBA00023139"/>
    </source>
</evidence>
<proteinExistence type="predicted"/>
<keyword evidence="1" id="KW-1003">Cell membrane</keyword>
<reference evidence="6" key="1">
    <citation type="submission" date="2020-05" db="EMBL/GenBank/DDBJ databases">
        <authorList>
            <person name="Chiriac C."/>
            <person name="Salcher M."/>
            <person name="Ghai R."/>
            <person name="Kavagutti S V."/>
        </authorList>
    </citation>
    <scope>NUCLEOTIDE SEQUENCE</scope>
</reference>
<protein>
    <submittedName>
        <fullName evidence="6">Curli production assembly/transport protein CsgG</fullName>
    </submittedName>
</protein>
<keyword evidence="2" id="KW-0732">Signal</keyword>
<dbReference type="PANTHER" id="PTHR41164:SF1">
    <property type="entry name" value="CURLI PRODUCTION ASSEMBLY_TRANSPORT COMPONENT CSGG"/>
    <property type="match status" value="1"/>
</dbReference>
<keyword evidence="4" id="KW-0564">Palmitate</keyword>
<gene>
    <name evidence="6" type="ORF">UFOVP71_350</name>
</gene>
<dbReference type="Gene3D" id="3.40.50.10610">
    <property type="entry name" value="ABC-type transport auxiliary lipoprotein component"/>
    <property type="match status" value="2"/>
</dbReference>